<feature type="transmembrane region" description="Helical" evidence="4">
    <location>
        <begin position="619"/>
        <end position="637"/>
    </location>
</feature>
<dbReference type="EMBL" id="VJOL01000025">
    <property type="protein sequence ID" value="TSE29455.1"/>
    <property type="molecule type" value="Genomic_DNA"/>
</dbReference>
<dbReference type="AlphaFoldDB" id="A0A554X0Y1"/>
<evidence type="ECO:0000256" key="3">
    <source>
        <dbReference type="SAM" id="MobiDB-lite"/>
    </source>
</evidence>
<feature type="transmembrane region" description="Helical" evidence="4">
    <location>
        <begin position="774"/>
        <end position="793"/>
    </location>
</feature>
<dbReference type="PANTHER" id="PTHR37813">
    <property type="entry name" value="FELS-2 PROPHAGE PROTEIN"/>
    <property type="match status" value="1"/>
</dbReference>
<feature type="transmembrane region" description="Helical" evidence="4">
    <location>
        <begin position="805"/>
        <end position="825"/>
    </location>
</feature>
<evidence type="ECO:0000256" key="4">
    <source>
        <dbReference type="SAM" id="Phobius"/>
    </source>
</evidence>
<feature type="domain" description="Phage tail tape measure protein" evidence="5">
    <location>
        <begin position="217"/>
        <end position="417"/>
    </location>
</feature>
<evidence type="ECO:0000259" key="5">
    <source>
        <dbReference type="Pfam" id="PF10145"/>
    </source>
</evidence>
<proteinExistence type="predicted"/>
<keyword evidence="2" id="KW-0175">Coiled coil</keyword>
<comment type="caution">
    <text evidence="6">The sequence shown here is derived from an EMBL/GenBank/DDBJ whole genome shotgun (WGS) entry which is preliminary data.</text>
</comment>
<keyword evidence="1" id="KW-1188">Viral release from host cell</keyword>
<accession>A0A554X0Y1</accession>
<name>A0A554X0Y1_9BURK</name>
<evidence type="ECO:0000313" key="7">
    <source>
        <dbReference type="Proteomes" id="UP000318542"/>
    </source>
</evidence>
<sequence>MATAHPVQISIGATLAASLGSAVRGAQAQLNQLGSTMAELGNKQSGIKQLETLRSQAKDAALAMRAAQQKVSGLEANIAGQDGGATAKQARELERARAAATRAEEAYRRQRAAVDELSGALQRAGVNTRAMGTESARLGSQLETLRSRTEALTRAQQAQARNLENRSAYRAQMMDAVALGGALYGLVQPAVQFESVMADVKKVVNFDTPEQFGQMSKDVLLLSTRIPMAADGIGAIVAAAGQAGIAREELLRFAEDAAKMGVAFDLSGDQAGAAMTGLRSIFGLTQDEVVKLGDAINHLSNNMDAKASDLLNIANRAGSTAKLFGLSGAQLNALGATFLALKTPPEVAATGINALLMKLATADKQNEKFQQGLQDIGLSAEVMKKMIQRDAQGALTTFLQQVKNAPDLMGTLSDLFGMEYADDIAKLVGSMETYEKAVGLVADQTAYAGSMQKEYEARSATTANNLQLLKNQMSRLGITVGNALLPALNNLVGALMGPIDSLAHLAERFPIVTQVVVGTVGAVLGLKVATIALGYAWTFVKGPILGAQVAFQSARAGLALLQVQAAATGTSAGILSLAWSRMQTGALGLIAPIKSAAQAFWSMLPAIGATTTALLTNPITWIVAGIGVAVAGLALVIRKYWDPIAAYVGGVFQGIRAAVQPAITSLTTALAPLAPIGQAVASVFGFIADAVSGLIGWVGELLAPVTLSKDEFDSLSGSGQSLGSVIGSVLSAAFTALTFPIRAVGTLVGWVMEGFRWLVSFSPLAALQAAWQPLSGFFGSLWAGVVSGAQSAWQQLTAALSSPNPLLALQSVMGAMLTALGNLPGQFMSLGSAMLQGLAQGVRNAAEQAVAAVGEVAAGVRDRFKAMLGIRSPSRVFATLGSALSLGLAQGVAAAGPAVVNEVGQLAQSLQAVPLSLANPDVVSPAQGLRLPSPERPSLGLALPAQSDVPVPTLRPVWEGTSAPQLPSVKDEPGDVVAPARAQPVPVNDPTRVAPSMPPGAPAAPGAASIHFAPQITIHAPPGSDPQALADLLDSRLRSLIREVLRGSSAALHD</sequence>
<protein>
    <submittedName>
        <fullName evidence="6">Phage tail tape measure protein</fullName>
    </submittedName>
</protein>
<feature type="transmembrane region" description="Helical" evidence="4">
    <location>
        <begin position="586"/>
        <end position="607"/>
    </location>
</feature>
<feature type="transmembrane region" description="Helical" evidence="4">
    <location>
        <begin position="476"/>
        <end position="499"/>
    </location>
</feature>
<feature type="transmembrane region" description="Helical" evidence="4">
    <location>
        <begin position="722"/>
        <end position="741"/>
    </location>
</feature>
<dbReference type="InterPro" id="IPR010090">
    <property type="entry name" value="Phage_tape_meas"/>
</dbReference>
<dbReference type="NCBIfam" id="TIGR01760">
    <property type="entry name" value="tape_meas_TP901"/>
    <property type="match status" value="1"/>
</dbReference>
<keyword evidence="4" id="KW-0812">Transmembrane</keyword>
<dbReference type="Proteomes" id="UP000318542">
    <property type="component" value="Unassembled WGS sequence"/>
</dbReference>
<evidence type="ECO:0000256" key="1">
    <source>
        <dbReference type="ARBA" id="ARBA00022612"/>
    </source>
</evidence>
<dbReference type="Pfam" id="PF10145">
    <property type="entry name" value="PhageMin_Tail"/>
    <property type="match status" value="1"/>
</dbReference>
<evidence type="ECO:0000313" key="6">
    <source>
        <dbReference type="EMBL" id="TSE29455.1"/>
    </source>
</evidence>
<feature type="transmembrane region" description="Helical" evidence="4">
    <location>
        <begin position="511"/>
        <end position="537"/>
    </location>
</feature>
<dbReference type="PANTHER" id="PTHR37813:SF1">
    <property type="entry name" value="FELS-2 PROPHAGE PROTEIN"/>
    <property type="match status" value="1"/>
</dbReference>
<gene>
    <name evidence="6" type="ORF">Tther_01504</name>
</gene>
<feature type="transmembrane region" description="Helical" evidence="4">
    <location>
        <begin position="557"/>
        <end position="579"/>
    </location>
</feature>
<keyword evidence="7" id="KW-1185">Reference proteome</keyword>
<dbReference type="RefSeq" id="WP_143902506.1">
    <property type="nucleotide sequence ID" value="NZ_VJOL01000025.1"/>
</dbReference>
<keyword evidence="4" id="KW-0472">Membrane</keyword>
<keyword evidence="4" id="KW-1133">Transmembrane helix</keyword>
<organism evidence="6 7">
    <name type="scientific">Tepidimonas thermarum</name>
    <dbReference type="NCBI Taxonomy" id="335431"/>
    <lineage>
        <taxon>Bacteria</taxon>
        <taxon>Pseudomonadati</taxon>
        <taxon>Pseudomonadota</taxon>
        <taxon>Betaproteobacteria</taxon>
        <taxon>Burkholderiales</taxon>
        <taxon>Tepidimonas</taxon>
    </lineage>
</organism>
<feature type="coiled-coil region" evidence="2">
    <location>
        <begin position="50"/>
        <end position="113"/>
    </location>
</feature>
<feature type="region of interest" description="Disordered" evidence="3">
    <location>
        <begin position="981"/>
        <end position="1007"/>
    </location>
</feature>
<evidence type="ECO:0000256" key="2">
    <source>
        <dbReference type="SAM" id="Coils"/>
    </source>
</evidence>
<reference evidence="6 7" key="1">
    <citation type="submission" date="2019-07" db="EMBL/GenBank/DDBJ databases">
        <title>Tepidimonas thermarum AA-1 draft genome.</title>
        <authorList>
            <person name="Da Costa M.S."/>
            <person name="Froufe H.J.C."/>
            <person name="Egas C."/>
            <person name="Albuquerque L."/>
        </authorList>
    </citation>
    <scope>NUCLEOTIDE SEQUENCE [LARGE SCALE GENOMIC DNA]</scope>
    <source>
        <strain evidence="6 7">AA-1</strain>
    </source>
</reference>
<dbReference type="OrthoDB" id="8019720at2"/>